<organism evidence="17 18">
    <name type="scientific">Anabas testudineus</name>
    <name type="common">Climbing perch</name>
    <name type="synonym">Anthias testudineus</name>
    <dbReference type="NCBI Taxonomy" id="64144"/>
    <lineage>
        <taxon>Eukaryota</taxon>
        <taxon>Metazoa</taxon>
        <taxon>Chordata</taxon>
        <taxon>Craniata</taxon>
        <taxon>Vertebrata</taxon>
        <taxon>Euteleostomi</taxon>
        <taxon>Actinopterygii</taxon>
        <taxon>Neopterygii</taxon>
        <taxon>Teleostei</taxon>
        <taxon>Neoteleostei</taxon>
        <taxon>Acanthomorphata</taxon>
        <taxon>Anabantaria</taxon>
        <taxon>Anabantiformes</taxon>
        <taxon>Anabantoidei</taxon>
        <taxon>Anabantidae</taxon>
        <taxon>Anabas</taxon>
    </lineage>
</organism>
<feature type="chain" id="PRO_5031492978" description="peptidylprolyl isomerase" evidence="14">
    <location>
        <begin position="20"/>
        <end position="562"/>
    </location>
</feature>
<evidence type="ECO:0000256" key="10">
    <source>
        <dbReference type="ARBA" id="ARBA00023180"/>
    </source>
</evidence>
<evidence type="ECO:0000256" key="2">
    <source>
        <dbReference type="ARBA" id="ARBA00004240"/>
    </source>
</evidence>
<sequence>MFACCIVFFLLITWSSVDCNPSPVLGDVVVDRYSIPQVCAREAKNGDYVRYHYNATFTDGKTFDSSYQRGAAKVGMLGEGRLIAGIDKGLQGMCVNERRTITVPPHLAYGSTGAGDVVPPDTTIVFDIHLLDLWNRADMVVTKTITTPKDCKRSVMRTDFVRYHFNGTLLDGTVFDSSYNRKQTHNTLVGEGWLVKGMDEGLLGMCVGEIRNVVIPPFKAYGEKGSGTEIPPQATLVFDILLVDIHNPKDNITIEEQLVPEPCTRRSVVGDYVRYHYNGTFLNGLTFDTSYQRNSTYNTYVGMGYVIPGMDQALVGICSGERRKVTIPPHLAYGEQGAGDIIPPSAVLVFDIHVIDFHNPNDTVDIQVKYRPEVCNDTTAVNDLVHYHYNSILNPQTNSHFHLTQCWGSDKVIDGLDVGLQGMCAGEKRVVTVPPHLGHGEKGVSGVPSSAVLVFDIELVSFEKGVPPGYLFVWIKDTPADLFEALDMNKNKEVPQEEFGEFIKLQVAEGKGRTKPGMSMEQVVADMFQNQDRNKDGVITANELKLKVDEDIEREQARHEEL</sequence>
<comment type="subcellular location">
    <subcellularLocation>
        <location evidence="2">Endoplasmic reticulum</location>
    </subcellularLocation>
</comment>
<evidence type="ECO:0000256" key="14">
    <source>
        <dbReference type="SAM" id="SignalP"/>
    </source>
</evidence>
<comment type="function">
    <text evidence="12">PPIases accelerate the folding of proteins during protein synthesis.</text>
</comment>
<dbReference type="PROSITE" id="PS50222">
    <property type="entry name" value="EF_HAND_2"/>
    <property type="match status" value="1"/>
</dbReference>
<dbReference type="FunFam" id="3.10.50.40:FF:000002">
    <property type="entry name" value="Peptidylprolyl isomerase"/>
    <property type="match status" value="3"/>
</dbReference>
<keyword evidence="9 13" id="KW-0697">Rotamase</keyword>
<dbReference type="SUPFAM" id="SSF47473">
    <property type="entry name" value="EF-hand"/>
    <property type="match status" value="1"/>
</dbReference>
<dbReference type="GeneTree" id="ENSGT00940000156331"/>
<evidence type="ECO:0000256" key="8">
    <source>
        <dbReference type="ARBA" id="ARBA00022837"/>
    </source>
</evidence>
<reference evidence="17" key="3">
    <citation type="submission" date="2025-09" db="UniProtKB">
        <authorList>
            <consortium name="Ensembl"/>
        </authorList>
    </citation>
    <scope>IDENTIFICATION</scope>
</reference>
<evidence type="ECO:0000256" key="7">
    <source>
        <dbReference type="ARBA" id="ARBA00022824"/>
    </source>
</evidence>
<protein>
    <recommendedName>
        <fullName evidence="3 13">peptidylprolyl isomerase</fullName>
        <ecNumber evidence="3 13">5.2.1.8</ecNumber>
    </recommendedName>
</protein>
<evidence type="ECO:0000256" key="12">
    <source>
        <dbReference type="ARBA" id="ARBA00055986"/>
    </source>
</evidence>
<feature type="domain" description="PPIase FKBP-type" evidence="15">
    <location>
        <begin position="46"/>
        <end position="134"/>
    </location>
</feature>
<dbReference type="PANTHER" id="PTHR46046:SF3">
    <property type="entry name" value="PEPTIDYL-PROLYL CIS-TRANS ISOMERASE FKBP10"/>
    <property type="match status" value="1"/>
</dbReference>
<evidence type="ECO:0000259" key="16">
    <source>
        <dbReference type="PROSITE" id="PS50222"/>
    </source>
</evidence>
<dbReference type="InParanoid" id="A0A7N6AVM9"/>
<evidence type="ECO:0000256" key="5">
    <source>
        <dbReference type="ARBA" id="ARBA00022729"/>
    </source>
</evidence>
<keyword evidence="11 13" id="KW-0413">Isomerase</keyword>
<evidence type="ECO:0000256" key="1">
    <source>
        <dbReference type="ARBA" id="ARBA00000971"/>
    </source>
</evidence>
<dbReference type="Gene3D" id="3.10.50.40">
    <property type="match status" value="4"/>
</dbReference>
<comment type="catalytic activity">
    <reaction evidence="1 13">
        <text>[protein]-peptidylproline (omega=180) = [protein]-peptidylproline (omega=0)</text>
        <dbReference type="Rhea" id="RHEA:16237"/>
        <dbReference type="Rhea" id="RHEA-COMP:10747"/>
        <dbReference type="Rhea" id="RHEA-COMP:10748"/>
        <dbReference type="ChEBI" id="CHEBI:83833"/>
        <dbReference type="ChEBI" id="CHEBI:83834"/>
        <dbReference type="EC" id="5.2.1.8"/>
    </reaction>
</comment>
<dbReference type="GO" id="GO:0005509">
    <property type="term" value="F:calcium ion binding"/>
    <property type="evidence" value="ECO:0007669"/>
    <property type="project" value="InterPro"/>
</dbReference>
<dbReference type="PROSITE" id="PS50059">
    <property type="entry name" value="FKBP_PPIASE"/>
    <property type="match status" value="4"/>
</dbReference>
<dbReference type="InterPro" id="IPR002048">
    <property type="entry name" value="EF_hand_dom"/>
</dbReference>
<dbReference type="EC" id="5.2.1.8" evidence="3 13"/>
<reference evidence="17" key="1">
    <citation type="submission" date="2021-04" db="EMBL/GenBank/DDBJ databases">
        <authorList>
            <consortium name="Wellcome Sanger Institute Data Sharing"/>
        </authorList>
    </citation>
    <scope>NUCLEOTIDE SEQUENCE [LARGE SCALE GENOMIC DNA]</scope>
</reference>
<evidence type="ECO:0000256" key="3">
    <source>
        <dbReference type="ARBA" id="ARBA00013194"/>
    </source>
</evidence>
<evidence type="ECO:0000256" key="11">
    <source>
        <dbReference type="ARBA" id="ARBA00023235"/>
    </source>
</evidence>
<keyword evidence="8" id="KW-0106">Calcium</keyword>
<feature type="domain" description="PPIase FKBP-type" evidence="15">
    <location>
        <begin position="382"/>
        <end position="463"/>
    </location>
</feature>
<dbReference type="Pfam" id="PF00254">
    <property type="entry name" value="FKBP_C"/>
    <property type="match status" value="4"/>
</dbReference>
<dbReference type="AlphaFoldDB" id="A0A7N6AVM9"/>
<dbReference type="InterPro" id="IPR011992">
    <property type="entry name" value="EF-hand-dom_pair"/>
</dbReference>
<dbReference type="InterPro" id="IPR001179">
    <property type="entry name" value="PPIase_FKBP_dom"/>
</dbReference>
<dbReference type="Ensembl" id="ENSATET00000038256.2">
    <property type="protein sequence ID" value="ENSATEP00000052368.1"/>
    <property type="gene ID" value="ENSATEG00000022079.3"/>
</dbReference>
<name>A0A7N6AVM9_ANATE</name>
<dbReference type="InterPro" id="IPR018247">
    <property type="entry name" value="EF_Hand_1_Ca_BS"/>
</dbReference>
<evidence type="ECO:0000256" key="13">
    <source>
        <dbReference type="PROSITE-ProRule" id="PRU00277"/>
    </source>
</evidence>
<keyword evidence="5 14" id="KW-0732">Signal</keyword>
<evidence type="ECO:0000259" key="15">
    <source>
        <dbReference type="PROSITE" id="PS50059"/>
    </source>
</evidence>
<proteinExistence type="predicted"/>
<dbReference type="InterPro" id="IPR051989">
    <property type="entry name" value="FKBP-like_isomerase"/>
</dbReference>
<evidence type="ECO:0000256" key="4">
    <source>
        <dbReference type="ARBA" id="ARBA00022723"/>
    </source>
</evidence>
<evidence type="ECO:0000313" key="18">
    <source>
        <dbReference type="Proteomes" id="UP000265040"/>
    </source>
</evidence>
<feature type="domain" description="PPIase FKBP-type" evidence="15">
    <location>
        <begin position="158"/>
        <end position="246"/>
    </location>
</feature>
<dbReference type="FunCoup" id="A0A7N6AVM9">
    <property type="interactions" value="1060"/>
</dbReference>
<reference evidence="17" key="2">
    <citation type="submission" date="2025-08" db="UniProtKB">
        <authorList>
            <consortium name="Ensembl"/>
        </authorList>
    </citation>
    <scope>IDENTIFICATION</scope>
</reference>
<feature type="domain" description="PPIase FKBP-type" evidence="15">
    <location>
        <begin position="270"/>
        <end position="358"/>
    </location>
</feature>
<keyword evidence="7" id="KW-0256">Endoplasmic reticulum</keyword>
<feature type="signal peptide" evidence="14">
    <location>
        <begin position="1"/>
        <end position="19"/>
    </location>
</feature>
<dbReference type="Gene3D" id="1.10.238.10">
    <property type="entry name" value="EF-hand"/>
    <property type="match status" value="1"/>
</dbReference>
<dbReference type="PROSITE" id="PS00018">
    <property type="entry name" value="EF_HAND_1"/>
    <property type="match status" value="1"/>
</dbReference>
<dbReference type="GO" id="GO:0003755">
    <property type="term" value="F:peptidyl-prolyl cis-trans isomerase activity"/>
    <property type="evidence" value="ECO:0007669"/>
    <property type="project" value="UniProtKB-KW"/>
</dbReference>
<dbReference type="InterPro" id="IPR046357">
    <property type="entry name" value="PPIase_dom_sf"/>
</dbReference>
<keyword evidence="6" id="KW-0677">Repeat</keyword>
<keyword evidence="4" id="KW-0479">Metal-binding</keyword>
<dbReference type="GO" id="GO:0005783">
    <property type="term" value="C:endoplasmic reticulum"/>
    <property type="evidence" value="ECO:0007669"/>
    <property type="project" value="UniProtKB-SubCell"/>
</dbReference>
<keyword evidence="18" id="KW-1185">Reference proteome</keyword>
<feature type="domain" description="EF-hand" evidence="16">
    <location>
        <begin position="519"/>
        <end position="554"/>
    </location>
</feature>
<dbReference type="OrthoDB" id="1902587at2759"/>
<dbReference type="SMART" id="SM00054">
    <property type="entry name" value="EFh"/>
    <property type="match status" value="2"/>
</dbReference>
<evidence type="ECO:0000256" key="9">
    <source>
        <dbReference type="ARBA" id="ARBA00023110"/>
    </source>
</evidence>
<keyword evidence="10" id="KW-0325">Glycoprotein</keyword>
<evidence type="ECO:0000256" key="6">
    <source>
        <dbReference type="ARBA" id="ARBA00022737"/>
    </source>
</evidence>
<dbReference type="Proteomes" id="UP000265040">
    <property type="component" value="Chromosome 19"/>
</dbReference>
<dbReference type="SUPFAM" id="SSF54534">
    <property type="entry name" value="FKBP-like"/>
    <property type="match status" value="4"/>
</dbReference>
<dbReference type="PANTHER" id="PTHR46046">
    <property type="entry name" value="PEPTIDYLPROLYL ISOMERASE"/>
    <property type="match status" value="1"/>
</dbReference>
<accession>A0A7N6AVM9</accession>
<evidence type="ECO:0000313" key="17">
    <source>
        <dbReference type="Ensembl" id="ENSATEP00000052368.1"/>
    </source>
</evidence>